<dbReference type="EMBL" id="CP023270">
    <property type="protein sequence ID" value="AVJ31231.1"/>
    <property type="molecule type" value="Genomic_DNA"/>
</dbReference>
<dbReference type="Proteomes" id="UP000239477">
    <property type="component" value="Chromosome"/>
</dbReference>
<reference evidence="4 5" key="1">
    <citation type="submission" date="2017-09" db="EMBL/GenBank/DDBJ databases">
        <title>Genomic, metabolic, and phenotypic characteristics of bacterial isolates from the natural microbiome of the model nematode Caenorhabditis elegans.</title>
        <authorList>
            <person name="Zimmermann J."/>
            <person name="Obeng N."/>
            <person name="Yang W."/>
            <person name="Obeng O."/>
            <person name="Kissoyan K."/>
            <person name="Pees B."/>
            <person name="Dirksen P."/>
            <person name="Hoppner M."/>
            <person name="Franke A."/>
            <person name="Rosenstiel P."/>
            <person name="Leippe M."/>
            <person name="Dierking K."/>
            <person name="Kaleta C."/>
            <person name="Schulenburg H."/>
        </authorList>
    </citation>
    <scope>NUCLEOTIDE SEQUENCE [LARGE SCALE GENOMIC DNA]</scope>
    <source>
        <strain evidence="4 5">MYb73</strain>
    </source>
</reference>
<dbReference type="InterPro" id="IPR012373">
    <property type="entry name" value="Ferrdict_sens_TM"/>
</dbReference>
<dbReference type="AlphaFoldDB" id="A0A2S0IGR7"/>
<evidence type="ECO:0000259" key="3">
    <source>
        <dbReference type="Pfam" id="PF16220"/>
    </source>
</evidence>
<evidence type="ECO:0000313" key="5">
    <source>
        <dbReference type="Proteomes" id="UP000239477"/>
    </source>
</evidence>
<dbReference type="Gene3D" id="2.60.120.1440">
    <property type="match status" value="1"/>
</dbReference>
<evidence type="ECO:0000256" key="1">
    <source>
        <dbReference type="SAM" id="MobiDB-lite"/>
    </source>
</evidence>
<dbReference type="Pfam" id="PF16220">
    <property type="entry name" value="DUF4880"/>
    <property type="match status" value="1"/>
</dbReference>
<dbReference type="PANTHER" id="PTHR30273">
    <property type="entry name" value="PERIPLASMIC SIGNAL SENSOR AND SIGMA FACTOR ACTIVATOR FECR-RELATED"/>
    <property type="match status" value="1"/>
</dbReference>
<dbReference type="PIRSF" id="PIRSF018266">
    <property type="entry name" value="FecR"/>
    <property type="match status" value="1"/>
</dbReference>
<feature type="region of interest" description="Disordered" evidence="1">
    <location>
        <begin position="90"/>
        <end position="118"/>
    </location>
</feature>
<feature type="domain" description="FecR protein" evidence="2">
    <location>
        <begin position="167"/>
        <end position="263"/>
    </location>
</feature>
<dbReference type="InterPro" id="IPR032623">
    <property type="entry name" value="FecR_N"/>
</dbReference>
<name>A0A2S0IGR7_9BURK</name>
<gene>
    <name evidence="4" type="ORF">CLM73_25580</name>
</gene>
<evidence type="ECO:0000313" key="4">
    <source>
        <dbReference type="EMBL" id="AVJ31231.1"/>
    </source>
</evidence>
<dbReference type="InterPro" id="IPR006860">
    <property type="entry name" value="FecR"/>
</dbReference>
<protein>
    <submittedName>
        <fullName evidence="4">Iron dicitrate transport regulator FecR</fullName>
    </submittedName>
</protein>
<dbReference type="Pfam" id="PF04773">
    <property type="entry name" value="FecR"/>
    <property type="match status" value="1"/>
</dbReference>
<dbReference type="GO" id="GO:0016989">
    <property type="term" value="F:sigma factor antagonist activity"/>
    <property type="evidence" value="ECO:0007669"/>
    <property type="project" value="TreeGrafter"/>
</dbReference>
<feature type="domain" description="FecR N-terminal" evidence="3">
    <location>
        <begin position="38"/>
        <end position="75"/>
    </location>
</feature>
<dbReference type="PANTHER" id="PTHR30273:SF2">
    <property type="entry name" value="PROTEIN FECR"/>
    <property type="match status" value="1"/>
</dbReference>
<accession>A0A2S0IGR7</accession>
<evidence type="ECO:0000259" key="2">
    <source>
        <dbReference type="Pfam" id="PF04773"/>
    </source>
</evidence>
<organism evidence="4 5">
    <name type="scientific">Achromobacter spanius</name>
    <dbReference type="NCBI Taxonomy" id="217203"/>
    <lineage>
        <taxon>Bacteria</taxon>
        <taxon>Pseudomonadati</taxon>
        <taxon>Pseudomonadota</taxon>
        <taxon>Betaproteobacteria</taxon>
        <taxon>Burkholderiales</taxon>
        <taxon>Alcaligenaceae</taxon>
        <taxon>Achromobacter</taxon>
    </lineage>
</organism>
<proteinExistence type="predicted"/>
<dbReference type="OrthoDB" id="1100567at2"/>
<sequence>MSRFSSTSSRTDSASFDEAAEMRELDEFFRQQDPVNVAAVNWHSRREQGLTADEQEEFRLWLAASPNHAAAYQDLDHSVGALRAISAEDAARVRPGPSTASRDGMVQPEPILKPGAGPKRAQGWTSILSSFVAPRPRRAWLAFCCAAVLTAGIGWHQWDQRTFSHSYVIERGQRQTVTLPDGSELAFDAETQARVALYHDRREVRITEGQIMFSVAPDSAKPFQVLAGPARVTVVGTRFSVRYRLDGMDTNTVNVAVEKGHVRVADAHSRQPDGSTAEVDLVAGQGLTVSADGAIGQVSKVAPGSIAPWRKGLVHFENTSLSDALLELERYGATGLTISDPVVAAMPIGGSFQIGRPEAFAQMVVQILPVKLIKGAGGKTEIARAP</sequence>
<keyword evidence="5" id="KW-1185">Reference proteome</keyword>